<dbReference type="AlphaFoldDB" id="A0A6J6JJH9"/>
<protein>
    <submittedName>
        <fullName evidence="1">Unannotated protein</fullName>
    </submittedName>
</protein>
<dbReference type="Pfam" id="PF12710">
    <property type="entry name" value="HAD"/>
    <property type="match status" value="1"/>
</dbReference>
<dbReference type="Gene3D" id="3.40.50.1000">
    <property type="entry name" value="HAD superfamily/HAD-like"/>
    <property type="match status" value="1"/>
</dbReference>
<dbReference type="InterPro" id="IPR023214">
    <property type="entry name" value="HAD_sf"/>
</dbReference>
<dbReference type="InterPro" id="IPR036412">
    <property type="entry name" value="HAD-like_sf"/>
</dbReference>
<dbReference type="Gene3D" id="1.20.1440.100">
    <property type="entry name" value="SG protein - dephosphorylation function"/>
    <property type="match status" value="1"/>
</dbReference>
<name>A0A6J6JJH9_9ZZZZ</name>
<dbReference type="PANTHER" id="PTHR43344">
    <property type="entry name" value="PHOSPHOSERINE PHOSPHATASE"/>
    <property type="match status" value="1"/>
</dbReference>
<accession>A0A6J6JJH9</accession>
<dbReference type="NCBIfam" id="TIGR01488">
    <property type="entry name" value="HAD-SF-IB"/>
    <property type="match status" value="1"/>
</dbReference>
<proteinExistence type="predicted"/>
<dbReference type="EMBL" id="CAEZVQ010000084">
    <property type="protein sequence ID" value="CAB4637441.1"/>
    <property type="molecule type" value="Genomic_DNA"/>
</dbReference>
<dbReference type="NCBIfam" id="TIGR01490">
    <property type="entry name" value="HAD-SF-IB-hyp1"/>
    <property type="match status" value="1"/>
</dbReference>
<dbReference type="SUPFAM" id="SSF56784">
    <property type="entry name" value="HAD-like"/>
    <property type="match status" value="1"/>
</dbReference>
<sequence>MAELFRRYGANPRRLEPAALTSFSMEVTVAAFDVDNTLTVRDCVVPFMRKVAGSTSLAVSVMRQPRRVLRLLLARDRDGLKALFVAATFTGKSVDEVADIAAFFASEIAENWMRADVAERLRWHQEQGHVVVLVSASLQPYLDVLGDLLEVDAVLCTRLQEEDGVYTGNLLGKNCRGEEKVSRLHEWCIAANIPVESVKYAYGDSSGDHQMLLSVDNGVLVKSIEVSRVPA</sequence>
<gene>
    <name evidence="1" type="ORF">UFOPK2086_00715</name>
</gene>
<organism evidence="1">
    <name type="scientific">freshwater metagenome</name>
    <dbReference type="NCBI Taxonomy" id="449393"/>
    <lineage>
        <taxon>unclassified sequences</taxon>
        <taxon>metagenomes</taxon>
        <taxon>ecological metagenomes</taxon>
    </lineage>
</organism>
<dbReference type="InterPro" id="IPR050582">
    <property type="entry name" value="HAD-like_SerB"/>
</dbReference>
<evidence type="ECO:0000313" key="1">
    <source>
        <dbReference type="EMBL" id="CAB4637441.1"/>
    </source>
</evidence>
<reference evidence="1" key="1">
    <citation type="submission" date="2020-05" db="EMBL/GenBank/DDBJ databases">
        <authorList>
            <person name="Chiriac C."/>
            <person name="Salcher M."/>
            <person name="Ghai R."/>
            <person name="Kavagutti S V."/>
        </authorList>
    </citation>
    <scope>NUCLEOTIDE SEQUENCE</scope>
</reference>
<dbReference type="InterPro" id="IPR006385">
    <property type="entry name" value="HAD_hydro_SerB1"/>
</dbReference>